<dbReference type="EMBL" id="CP091139">
    <property type="protein sequence ID" value="UUT35582.1"/>
    <property type="molecule type" value="Genomic_DNA"/>
</dbReference>
<accession>A0ABY5NK99</accession>
<keyword evidence="2" id="KW-1133">Transmembrane helix</keyword>
<organism evidence="3 4">
    <name type="scientific">Microbacterium elymi</name>
    <dbReference type="NCBI Taxonomy" id="2909587"/>
    <lineage>
        <taxon>Bacteria</taxon>
        <taxon>Bacillati</taxon>
        <taxon>Actinomycetota</taxon>
        <taxon>Actinomycetes</taxon>
        <taxon>Micrococcales</taxon>
        <taxon>Microbacteriaceae</taxon>
        <taxon>Microbacterium</taxon>
    </lineage>
</organism>
<name>A0ABY5NK99_9MICO</name>
<keyword evidence="2" id="KW-0812">Transmembrane</keyword>
<keyword evidence="2" id="KW-0472">Membrane</keyword>
<keyword evidence="4" id="KW-1185">Reference proteome</keyword>
<evidence type="ECO:0000313" key="3">
    <source>
        <dbReference type="EMBL" id="UUT35582.1"/>
    </source>
</evidence>
<evidence type="ECO:0000256" key="2">
    <source>
        <dbReference type="SAM" id="Phobius"/>
    </source>
</evidence>
<evidence type="ECO:0008006" key="5">
    <source>
        <dbReference type="Google" id="ProtNLM"/>
    </source>
</evidence>
<feature type="transmembrane region" description="Helical" evidence="2">
    <location>
        <begin position="94"/>
        <end position="114"/>
    </location>
</feature>
<reference evidence="3" key="1">
    <citation type="submission" date="2022-01" db="EMBL/GenBank/DDBJ databases">
        <title>Microbacterium eymi and Microbacterium rhizovicinus sp. nov., isolated from the rhizospheric soil of Elymus tsukushiensis, a plant native to the Dokdo Islands, Republic of Korea.</title>
        <authorList>
            <person name="Hwang Y.J."/>
        </authorList>
    </citation>
    <scope>NUCLEOTIDE SEQUENCE</scope>
    <source>
        <strain evidence="3">KUDC0405</strain>
    </source>
</reference>
<feature type="region of interest" description="Disordered" evidence="1">
    <location>
        <begin position="17"/>
        <end position="73"/>
    </location>
</feature>
<sequence length="183" mass="19190">MSADDLRAYRAALAEHPEWAAQADEDAEAAAGLAEVGDEVAPPPRCGRSSSPASTTYRRGSQRTSRRAPSPAVAVTSTVRAAPGHRRRGRRRRWFALAASLVLLAGIGTATVIVSQQANQPAAVVALNRIEAAPDAQQATADVDGGGPATLHWSASAGEAVLVTGELPQAHRRQDVRTLVHPR</sequence>
<evidence type="ECO:0000256" key="1">
    <source>
        <dbReference type="SAM" id="MobiDB-lite"/>
    </source>
</evidence>
<gene>
    <name evidence="3" type="ORF">L2X98_19925</name>
</gene>
<evidence type="ECO:0000313" key="4">
    <source>
        <dbReference type="Proteomes" id="UP001054811"/>
    </source>
</evidence>
<protein>
    <recommendedName>
        <fullName evidence="5">Anti-sigma factor</fullName>
    </recommendedName>
</protein>
<feature type="compositionally biased region" description="Polar residues" evidence="1">
    <location>
        <begin position="48"/>
        <end position="59"/>
    </location>
</feature>
<dbReference type="Proteomes" id="UP001054811">
    <property type="component" value="Chromosome"/>
</dbReference>
<proteinExistence type="predicted"/>